<keyword evidence="2" id="KW-1185">Reference proteome</keyword>
<organism evidence="1 2">
    <name type="scientific">Clostridium frigidicarnis</name>
    <dbReference type="NCBI Taxonomy" id="84698"/>
    <lineage>
        <taxon>Bacteria</taxon>
        <taxon>Bacillati</taxon>
        <taxon>Bacillota</taxon>
        <taxon>Clostridia</taxon>
        <taxon>Eubacteriales</taxon>
        <taxon>Clostridiaceae</taxon>
        <taxon>Clostridium</taxon>
    </lineage>
</organism>
<evidence type="ECO:0000313" key="2">
    <source>
        <dbReference type="Proteomes" id="UP000198619"/>
    </source>
</evidence>
<accession>A0A1I0XS32</accession>
<dbReference type="AlphaFoldDB" id="A0A1I0XS32"/>
<gene>
    <name evidence="1" type="ORF">SAMN04488528_1009136</name>
</gene>
<dbReference type="STRING" id="84698.SAMN04488528_1009136"/>
<dbReference type="RefSeq" id="WP_090040335.1">
    <property type="nucleotide sequence ID" value="NZ_FOKI01000009.1"/>
</dbReference>
<dbReference type="EMBL" id="FOKI01000009">
    <property type="protein sequence ID" value="SFB03865.1"/>
    <property type="molecule type" value="Genomic_DNA"/>
</dbReference>
<reference evidence="1 2" key="1">
    <citation type="submission" date="2016-10" db="EMBL/GenBank/DDBJ databases">
        <authorList>
            <person name="de Groot N.N."/>
        </authorList>
    </citation>
    <scope>NUCLEOTIDE SEQUENCE [LARGE SCALE GENOMIC DNA]</scope>
    <source>
        <strain evidence="1 2">DSM 12271</strain>
    </source>
</reference>
<name>A0A1I0XS32_9CLOT</name>
<proteinExistence type="predicted"/>
<evidence type="ECO:0000313" key="1">
    <source>
        <dbReference type="EMBL" id="SFB03865.1"/>
    </source>
</evidence>
<protein>
    <submittedName>
        <fullName evidence="1">Uncharacterized protein</fullName>
    </submittedName>
</protein>
<sequence>MIKKNLKIAKTKKIIILFFIIILSIITIKLVTSSDQSGKSDKTYIISGDDNEEDSVNNTENIITLKEESLLGEWEFDTNIQNKAYSKPSKIKLNFKNNSDVITDIYLLDHGDYITGLSEDKYKIEKNKNGETSINILYNIDPSMKDKIDPKYGDYAFKFIIKEFEENKIDVEFKYTSKESKKETLEGSLIKINKSN</sequence>
<dbReference type="Proteomes" id="UP000198619">
    <property type="component" value="Unassembled WGS sequence"/>
</dbReference>